<evidence type="ECO:0000313" key="4">
    <source>
        <dbReference type="EMBL" id="GEP09875.1"/>
    </source>
</evidence>
<dbReference type="Gene3D" id="1.10.10.10">
    <property type="entry name" value="Winged helix-like DNA-binding domain superfamily/Winged helix DNA-binding domain"/>
    <property type="match status" value="1"/>
</dbReference>
<reference evidence="4 5" key="1">
    <citation type="submission" date="2019-07" db="EMBL/GenBank/DDBJ databases">
        <title>Whole genome shotgun sequence of Methylobacterium gnaphalii NBRC 107716.</title>
        <authorList>
            <person name="Hosoyama A."/>
            <person name="Uohara A."/>
            <person name="Ohji S."/>
            <person name="Ichikawa N."/>
        </authorList>
    </citation>
    <scope>NUCLEOTIDE SEQUENCE [LARGE SCALE GENOMIC DNA]</scope>
    <source>
        <strain evidence="4 5">NBRC 107716</strain>
    </source>
</reference>
<accession>A0A512JIT5</accession>
<proteinExistence type="predicted"/>
<dbReference type="GO" id="GO:0003677">
    <property type="term" value="F:DNA binding"/>
    <property type="evidence" value="ECO:0007669"/>
    <property type="project" value="UniProtKB-UniRule"/>
</dbReference>
<dbReference type="InterPro" id="IPR016032">
    <property type="entry name" value="Sig_transdc_resp-reg_C-effctor"/>
</dbReference>
<dbReference type="RefSeq" id="WP_147046167.1">
    <property type="nucleotide sequence ID" value="NZ_BJZV01000007.1"/>
</dbReference>
<evidence type="ECO:0000256" key="1">
    <source>
        <dbReference type="ARBA" id="ARBA00023125"/>
    </source>
</evidence>
<sequence length="159" mass="17664">MNAHAHHLTRDQVVELLVERDTLRETVRQYQELLRPSLPIPMAWGIRGQSLDLLRALRAASPNVLHRERGIIALYGMIDGAPDQKILDVLICKLRHKLKSSGSGIEIQTVWGRGWLMDSASAALFDEGAATTQARQISMAEAVANHRARTMGIQAEARP</sequence>
<keyword evidence="1 2" id="KW-0238">DNA-binding</keyword>
<feature type="DNA-binding region" description="OmpR/PhoB-type" evidence="2">
    <location>
        <begin position="15"/>
        <end position="119"/>
    </location>
</feature>
<dbReference type="GO" id="GO:0000160">
    <property type="term" value="P:phosphorelay signal transduction system"/>
    <property type="evidence" value="ECO:0007669"/>
    <property type="project" value="InterPro"/>
</dbReference>
<dbReference type="PROSITE" id="PS51755">
    <property type="entry name" value="OMPR_PHOB"/>
    <property type="match status" value="1"/>
</dbReference>
<comment type="caution">
    <text evidence="4">The sequence shown here is derived from an EMBL/GenBank/DDBJ whole genome shotgun (WGS) entry which is preliminary data.</text>
</comment>
<evidence type="ECO:0000256" key="2">
    <source>
        <dbReference type="PROSITE-ProRule" id="PRU01091"/>
    </source>
</evidence>
<gene>
    <name evidence="4" type="ORF">MGN01_17200</name>
</gene>
<dbReference type="AlphaFoldDB" id="A0A512JIT5"/>
<organism evidence="4 5">
    <name type="scientific">Methylobacterium gnaphalii</name>
    <dbReference type="NCBI Taxonomy" id="1010610"/>
    <lineage>
        <taxon>Bacteria</taxon>
        <taxon>Pseudomonadati</taxon>
        <taxon>Pseudomonadota</taxon>
        <taxon>Alphaproteobacteria</taxon>
        <taxon>Hyphomicrobiales</taxon>
        <taxon>Methylobacteriaceae</taxon>
        <taxon>Methylobacterium</taxon>
    </lineage>
</organism>
<name>A0A512JIT5_9HYPH</name>
<evidence type="ECO:0000313" key="5">
    <source>
        <dbReference type="Proteomes" id="UP000321750"/>
    </source>
</evidence>
<evidence type="ECO:0000259" key="3">
    <source>
        <dbReference type="PROSITE" id="PS51755"/>
    </source>
</evidence>
<dbReference type="EMBL" id="BJZV01000007">
    <property type="protein sequence ID" value="GEP09875.1"/>
    <property type="molecule type" value="Genomic_DNA"/>
</dbReference>
<dbReference type="InterPro" id="IPR001867">
    <property type="entry name" value="OmpR/PhoB-type_DNA-bd"/>
</dbReference>
<dbReference type="OrthoDB" id="8237486at2"/>
<dbReference type="Proteomes" id="UP000321750">
    <property type="component" value="Unassembled WGS sequence"/>
</dbReference>
<dbReference type="Pfam" id="PF00486">
    <property type="entry name" value="Trans_reg_C"/>
    <property type="match status" value="1"/>
</dbReference>
<dbReference type="GO" id="GO:0006355">
    <property type="term" value="P:regulation of DNA-templated transcription"/>
    <property type="evidence" value="ECO:0007669"/>
    <property type="project" value="InterPro"/>
</dbReference>
<keyword evidence="5" id="KW-1185">Reference proteome</keyword>
<dbReference type="SUPFAM" id="SSF46894">
    <property type="entry name" value="C-terminal effector domain of the bipartite response regulators"/>
    <property type="match status" value="1"/>
</dbReference>
<protein>
    <recommendedName>
        <fullName evidence="3">OmpR/PhoB-type domain-containing protein</fullName>
    </recommendedName>
</protein>
<feature type="domain" description="OmpR/PhoB-type" evidence="3">
    <location>
        <begin position="15"/>
        <end position="119"/>
    </location>
</feature>
<dbReference type="InterPro" id="IPR036388">
    <property type="entry name" value="WH-like_DNA-bd_sf"/>
</dbReference>